<dbReference type="Gene3D" id="2.30.40.10">
    <property type="entry name" value="Urease, subunit C, domain 1"/>
    <property type="match status" value="1"/>
</dbReference>
<dbReference type="GO" id="GO:0019213">
    <property type="term" value="F:deacetylase activity"/>
    <property type="evidence" value="ECO:0007669"/>
    <property type="project" value="InterPro"/>
</dbReference>
<organism evidence="3 4">
    <name type="scientific">Nematostella vectensis</name>
    <name type="common">Starlet sea anemone</name>
    <dbReference type="NCBI Taxonomy" id="45351"/>
    <lineage>
        <taxon>Eukaryota</taxon>
        <taxon>Metazoa</taxon>
        <taxon>Cnidaria</taxon>
        <taxon>Anthozoa</taxon>
        <taxon>Hexacorallia</taxon>
        <taxon>Actiniaria</taxon>
        <taxon>Edwardsiidae</taxon>
        <taxon>Nematostella</taxon>
    </lineage>
</organism>
<dbReference type="GO" id="GO:0016810">
    <property type="term" value="F:hydrolase activity, acting on carbon-nitrogen (but not peptide) bonds"/>
    <property type="evidence" value="ECO:0007669"/>
    <property type="project" value="InterPro"/>
</dbReference>
<dbReference type="InterPro" id="IPR013108">
    <property type="entry name" value="Amidohydro_3"/>
</dbReference>
<dbReference type="OMA" id="IGNNPPN"/>
<keyword evidence="4" id="KW-1185">Reference proteome</keyword>
<dbReference type="PANTHER" id="PTHR42717:SF1">
    <property type="entry name" value="IMIDAZOLONEPROPIONASE AND RELATED AMIDOHYDROLASES"/>
    <property type="match status" value="1"/>
</dbReference>
<name>A7RHP6_NEMVE</name>
<proteinExistence type="predicted"/>
<gene>
    <name evidence="3" type="ORF">NEMVEDRAFT_v1g197278</name>
</gene>
<sequence>MLLEIADVVIKNGHVIDPANGIDGVTEVAMKDGKIMAVGDNLEFQHEPLQVFDAKGCLVMPGLIDMHTHVYQYATPLGVNADETCLSRGVTTVVDAGSAGATTFQGLCKYVAEKSQTRVFAFVHVANHGLSSAGCTKEGFSTCSVIHINQIIGHNREWGAHSSEEGSQKHPLTEIFTVGVKVRLSWHVSNNGANELESYRRALAASKKARVPLMVHHAISTIPTDDIAGHDGLSCPGSLMKGDIYTHCFSGFNGTIIDPATKQIYSSVLAAHNRGVIFDVGHGRGSFSWTVAELCASQDFWPDVISTDLHVDCQKGPAYDLPTVMTKMLHVGMPLNEIIKAVTITPATVIGWGDTIGSLSKTKVADVTVLREEACSIKMEDSQGQVRTVEKRLVPVAVWRKGEQHQISMEDVIPCHNIEALYMDWDKLVVKDKQNPQKENLS</sequence>
<dbReference type="InterPro" id="IPR006680">
    <property type="entry name" value="Amidohydro-rel"/>
</dbReference>
<evidence type="ECO:0008006" key="5">
    <source>
        <dbReference type="Google" id="ProtNLM"/>
    </source>
</evidence>
<dbReference type="InterPro" id="IPR011059">
    <property type="entry name" value="Metal-dep_hydrolase_composite"/>
</dbReference>
<feature type="domain" description="Amidohydrolase-related" evidence="1">
    <location>
        <begin position="304"/>
        <end position="403"/>
    </location>
</feature>
<dbReference type="eggNOG" id="ENOG502SJ0K">
    <property type="taxonomic scope" value="Eukaryota"/>
</dbReference>
<dbReference type="SUPFAM" id="SSF51556">
    <property type="entry name" value="Metallo-dependent hydrolases"/>
    <property type="match status" value="1"/>
</dbReference>
<dbReference type="InterPro" id="IPR032466">
    <property type="entry name" value="Metal_Hydrolase"/>
</dbReference>
<dbReference type="EMBL" id="DS469511">
    <property type="protein sequence ID" value="EDO48889.1"/>
    <property type="molecule type" value="Genomic_DNA"/>
</dbReference>
<evidence type="ECO:0000313" key="4">
    <source>
        <dbReference type="Proteomes" id="UP000001593"/>
    </source>
</evidence>
<dbReference type="STRING" id="45351.A7RHP6"/>
<dbReference type="Gene3D" id="3.20.20.140">
    <property type="entry name" value="Metal-dependent hydrolases"/>
    <property type="match status" value="1"/>
</dbReference>
<dbReference type="Pfam" id="PF07969">
    <property type="entry name" value="Amidohydro_3"/>
    <property type="match status" value="1"/>
</dbReference>
<feature type="domain" description="Amidohydrolase 3" evidence="2">
    <location>
        <begin position="50"/>
        <end position="96"/>
    </location>
</feature>
<dbReference type="PANTHER" id="PTHR42717">
    <property type="entry name" value="DIHYDROOROTASE-RELATED"/>
    <property type="match status" value="1"/>
</dbReference>
<dbReference type="Pfam" id="PF01979">
    <property type="entry name" value="Amidohydro_1"/>
    <property type="match status" value="1"/>
</dbReference>
<evidence type="ECO:0000259" key="2">
    <source>
        <dbReference type="Pfam" id="PF07969"/>
    </source>
</evidence>
<evidence type="ECO:0000313" key="3">
    <source>
        <dbReference type="EMBL" id="EDO48889.1"/>
    </source>
</evidence>
<dbReference type="InParanoid" id="A7RHP6"/>
<dbReference type="SUPFAM" id="SSF51338">
    <property type="entry name" value="Composite domain of metallo-dependent hydrolases"/>
    <property type="match status" value="1"/>
</dbReference>
<dbReference type="PIRSF" id="PIRSF039004">
    <property type="entry name" value="ADE_EF_0837"/>
    <property type="match status" value="1"/>
</dbReference>
<dbReference type="InterPro" id="IPR020043">
    <property type="entry name" value="Deacetylase_Atu3266-like"/>
</dbReference>
<accession>A7RHP6</accession>
<protein>
    <recommendedName>
        <fullName evidence="5">Dihydroorotase</fullName>
    </recommendedName>
</protein>
<evidence type="ECO:0000259" key="1">
    <source>
        <dbReference type="Pfam" id="PF01979"/>
    </source>
</evidence>
<dbReference type="Proteomes" id="UP000001593">
    <property type="component" value="Unassembled WGS sequence"/>
</dbReference>
<dbReference type="PhylomeDB" id="A7RHP6"/>
<reference evidence="3 4" key="1">
    <citation type="journal article" date="2007" name="Science">
        <title>Sea anemone genome reveals ancestral eumetazoan gene repertoire and genomic organization.</title>
        <authorList>
            <person name="Putnam N.H."/>
            <person name="Srivastava M."/>
            <person name="Hellsten U."/>
            <person name="Dirks B."/>
            <person name="Chapman J."/>
            <person name="Salamov A."/>
            <person name="Terry A."/>
            <person name="Shapiro H."/>
            <person name="Lindquist E."/>
            <person name="Kapitonov V.V."/>
            <person name="Jurka J."/>
            <person name="Genikhovich G."/>
            <person name="Grigoriev I.V."/>
            <person name="Lucas S.M."/>
            <person name="Steele R.E."/>
            <person name="Finnerty J.R."/>
            <person name="Technau U."/>
            <person name="Martindale M.Q."/>
            <person name="Rokhsar D.S."/>
        </authorList>
    </citation>
    <scope>NUCLEOTIDE SEQUENCE [LARGE SCALE GENOMIC DNA]</scope>
    <source>
        <strain evidence="4">CH2 X CH6</strain>
    </source>
</reference>
<dbReference type="AlphaFoldDB" id="A7RHP6"/>
<dbReference type="HOGENOM" id="CLU_036699_2_0_1"/>